<reference evidence="7" key="1">
    <citation type="journal article" date="2019" name="Int. J. Syst. Evol. Microbiol.">
        <title>The Global Catalogue of Microorganisms (GCM) 10K type strain sequencing project: providing services to taxonomists for standard genome sequencing and annotation.</title>
        <authorList>
            <consortium name="The Broad Institute Genomics Platform"/>
            <consortium name="The Broad Institute Genome Sequencing Center for Infectious Disease"/>
            <person name="Wu L."/>
            <person name="Ma J."/>
        </authorList>
    </citation>
    <scope>NUCLEOTIDE SEQUENCE [LARGE SCALE GENOMIC DNA]</scope>
    <source>
        <strain evidence="7">JCM 4565</strain>
    </source>
</reference>
<dbReference type="CDD" id="cd00834">
    <property type="entry name" value="KAS_I_II"/>
    <property type="match status" value="1"/>
</dbReference>
<dbReference type="Proteomes" id="UP001500063">
    <property type="component" value="Unassembled WGS sequence"/>
</dbReference>
<dbReference type="SUPFAM" id="SSF53901">
    <property type="entry name" value="Thiolase-like"/>
    <property type="match status" value="2"/>
</dbReference>
<organism evidence="6 7">
    <name type="scientific">Streptomyces blastmyceticus</name>
    <dbReference type="NCBI Taxonomy" id="68180"/>
    <lineage>
        <taxon>Bacteria</taxon>
        <taxon>Bacillati</taxon>
        <taxon>Actinomycetota</taxon>
        <taxon>Actinomycetes</taxon>
        <taxon>Kitasatosporales</taxon>
        <taxon>Streptomycetaceae</taxon>
        <taxon>Streptomyces</taxon>
    </lineage>
</organism>
<dbReference type="EMBL" id="BAAABW010000031">
    <property type="protein sequence ID" value="GAA0374432.1"/>
    <property type="molecule type" value="Genomic_DNA"/>
</dbReference>
<evidence type="ECO:0000256" key="4">
    <source>
        <dbReference type="RuleBase" id="RU003694"/>
    </source>
</evidence>
<dbReference type="InterPro" id="IPR018201">
    <property type="entry name" value="Ketoacyl_synth_AS"/>
</dbReference>
<evidence type="ECO:0000313" key="6">
    <source>
        <dbReference type="EMBL" id="GAA0374432.1"/>
    </source>
</evidence>
<dbReference type="PANTHER" id="PTHR11712">
    <property type="entry name" value="POLYKETIDE SYNTHASE-RELATED"/>
    <property type="match status" value="1"/>
</dbReference>
<dbReference type="Pfam" id="PF02801">
    <property type="entry name" value="Ketoacyl-synt_C"/>
    <property type="match status" value="1"/>
</dbReference>
<feature type="domain" description="Ketosynthase family 3 (KS3)" evidence="5">
    <location>
        <begin position="3"/>
        <end position="406"/>
    </location>
</feature>
<proteinExistence type="inferred from homology"/>
<dbReference type="PROSITE" id="PS52004">
    <property type="entry name" value="KS3_2"/>
    <property type="match status" value="1"/>
</dbReference>
<keyword evidence="3" id="KW-0012">Acyltransferase</keyword>
<dbReference type="InterPro" id="IPR016039">
    <property type="entry name" value="Thiolase-like"/>
</dbReference>
<dbReference type="InterPro" id="IPR020841">
    <property type="entry name" value="PKS_Beta-ketoAc_synthase_dom"/>
</dbReference>
<dbReference type="PANTHER" id="PTHR11712:SF347">
    <property type="entry name" value="BETA KETOACYL-ACYL CARRIER PROTEIN SYNTHASE"/>
    <property type="match status" value="1"/>
</dbReference>
<keyword evidence="7" id="KW-1185">Reference proteome</keyword>
<dbReference type="RefSeq" id="WP_344123021.1">
    <property type="nucleotide sequence ID" value="NZ_BAAABW010000031.1"/>
</dbReference>
<comment type="caution">
    <text evidence="6">The sequence shown here is derived from an EMBL/GenBank/DDBJ whole genome shotgun (WGS) entry which is preliminary data.</text>
</comment>
<dbReference type="InterPro" id="IPR014031">
    <property type="entry name" value="Ketoacyl_synth_C"/>
</dbReference>
<dbReference type="Gene3D" id="3.40.47.10">
    <property type="match status" value="2"/>
</dbReference>
<accession>A0ABP3HNV8</accession>
<evidence type="ECO:0000256" key="2">
    <source>
        <dbReference type="ARBA" id="ARBA00022679"/>
    </source>
</evidence>
<dbReference type="InterPro" id="IPR000794">
    <property type="entry name" value="Beta-ketoacyl_synthase"/>
</dbReference>
<dbReference type="Pfam" id="PF00109">
    <property type="entry name" value="ketoacyl-synt"/>
    <property type="match status" value="1"/>
</dbReference>
<evidence type="ECO:0000313" key="7">
    <source>
        <dbReference type="Proteomes" id="UP001500063"/>
    </source>
</evidence>
<dbReference type="NCBIfam" id="NF005589">
    <property type="entry name" value="PRK07314.1"/>
    <property type="match status" value="1"/>
</dbReference>
<comment type="similarity">
    <text evidence="1 4">Belongs to the thiolase-like superfamily. Beta-ketoacyl-ACP synthases family.</text>
</comment>
<evidence type="ECO:0000256" key="3">
    <source>
        <dbReference type="ARBA" id="ARBA00023315"/>
    </source>
</evidence>
<dbReference type="InterPro" id="IPR014030">
    <property type="entry name" value="Ketoacyl_synth_N"/>
</dbReference>
<evidence type="ECO:0000259" key="5">
    <source>
        <dbReference type="PROSITE" id="PS52004"/>
    </source>
</evidence>
<gene>
    <name evidence="6" type="ORF">GCM10010319_61250</name>
</gene>
<name>A0ABP3HNV8_9ACTN</name>
<protein>
    <submittedName>
        <fullName evidence="6">Beta-ketoacyl-[acyl-carrier-protein] synthase family protein</fullName>
    </submittedName>
</protein>
<evidence type="ECO:0000256" key="1">
    <source>
        <dbReference type="ARBA" id="ARBA00008467"/>
    </source>
</evidence>
<keyword evidence="2 4" id="KW-0808">Transferase</keyword>
<dbReference type="SMART" id="SM00825">
    <property type="entry name" value="PKS_KS"/>
    <property type="match status" value="1"/>
</dbReference>
<sequence>MTRTGVAVTGLGMVTPAGVGAEATWEGVRDGRPAASTDPRLAGLPVDFSCRVPGFDPGAYLGRRALWRTDRCSQLAVAAAREGVRDAGLDPGGWDGGRVGVVVGTCFGGQLACEDGHRDLLRDGHEGVSPALVPKMIPNMPAAEVSMDLKARGMSLSVSTACASGAGAIALGRSLLLSGACDVVVAGGADAAVTPLIAVGFQRMGTLSGRRDDPAAASRPFDAARDGFVLGEAAAVLVLERADDARRRGAVPRAVLAGCGSTSDAYHVTAPHPEHLGAEAALRAALAEAGAAPREVDHVNAHGTSTRINDSTEAALLARVLPHAPSVTSAKGALGHCLGAGGAVEAALTVLTLQHRLVPPTANLETADPAFELDLVHKAPREQEIGLAVSNAFGFGGHNEVLAFRPWS</sequence>
<dbReference type="PROSITE" id="PS00606">
    <property type="entry name" value="KS3_1"/>
    <property type="match status" value="1"/>
</dbReference>